<comment type="caution">
    <text evidence="3">The sequence shown here is derived from an EMBL/GenBank/DDBJ whole genome shotgun (WGS) entry which is preliminary data.</text>
</comment>
<accession>A0AAD7UJP1</accession>
<dbReference type="SMART" id="SM00338">
    <property type="entry name" value="BRLZ"/>
    <property type="match status" value="1"/>
</dbReference>
<dbReference type="SUPFAM" id="SSF57959">
    <property type="entry name" value="Leucine zipper domain"/>
    <property type="match status" value="1"/>
</dbReference>
<dbReference type="EMBL" id="JAQMWT010000141">
    <property type="protein sequence ID" value="KAJ8609342.1"/>
    <property type="molecule type" value="Genomic_DNA"/>
</dbReference>
<proteinExistence type="predicted"/>
<keyword evidence="4" id="KW-1185">Reference proteome</keyword>
<organism evidence="3 4">
    <name type="scientific">Chrysophaeum taylorii</name>
    <dbReference type="NCBI Taxonomy" id="2483200"/>
    <lineage>
        <taxon>Eukaryota</taxon>
        <taxon>Sar</taxon>
        <taxon>Stramenopiles</taxon>
        <taxon>Ochrophyta</taxon>
        <taxon>Pelagophyceae</taxon>
        <taxon>Pelagomonadales</taxon>
        <taxon>Pelagomonadaceae</taxon>
        <taxon>Chrysophaeum</taxon>
    </lineage>
</organism>
<evidence type="ECO:0000313" key="3">
    <source>
        <dbReference type="EMBL" id="KAJ8609342.1"/>
    </source>
</evidence>
<gene>
    <name evidence="3" type="ORF">CTAYLR_009295</name>
</gene>
<protein>
    <recommendedName>
        <fullName evidence="2">BZIP domain-containing protein</fullName>
    </recommendedName>
</protein>
<name>A0AAD7UJP1_9STRA</name>
<evidence type="ECO:0000256" key="1">
    <source>
        <dbReference type="SAM" id="MobiDB-lite"/>
    </source>
</evidence>
<evidence type="ECO:0000259" key="2">
    <source>
        <dbReference type="PROSITE" id="PS50217"/>
    </source>
</evidence>
<dbReference type="InterPro" id="IPR004827">
    <property type="entry name" value="bZIP"/>
</dbReference>
<dbReference type="Pfam" id="PF00170">
    <property type="entry name" value="bZIP_1"/>
    <property type="match status" value="1"/>
</dbReference>
<sequence>METPTPPPPTEAPFDDEILALLAPPGEAMDLEWLLEKDDRVWSLQNVSAVSRSLAAVKQEPLSNMSAVSHNLANVGALPQCNQRHARCVAPVAVAEDVPEAVVVQEPSLLDAARPFHFQAAPRKGRRTQRVAATEDQQKKLELRRTKNREAAERMRRRRREETAGLEKAVRELTARCDELSAKLAASEAENQQLRGLKQLVLAVAPQPTAEGAVVDAKLLADHVHCLAGEPVS</sequence>
<dbReference type="InterPro" id="IPR046347">
    <property type="entry name" value="bZIP_sf"/>
</dbReference>
<dbReference type="Proteomes" id="UP001230188">
    <property type="component" value="Unassembled WGS sequence"/>
</dbReference>
<dbReference type="PROSITE" id="PS00036">
    <property type="entry name" value="BZIP_BASIC"/>
    <property type="match status" value="1"/>
</dbReference>
<feature type="domain" description="BZIP" evidence="2">
    <location>
        <begin position="138"/>
        <end position="195"/>
    </location>
</feature>
<dbReference type="AlphaFoldDB" id="A0AAD7UJP1"/>
<feature type="region of interest" description="Disordered" evidence="1">
    <location>
        <begin position="146"/>
        <end position="165"/>
    </location>
</feature>
<reference evidence="3" key="1">
    <citation type="submission" date="2023-01" db="EMBL/GenBank/DDBJ databases">
        <title>Metagenome sequencing of chrysophaentin producing Chrysophaeum taylorii.</title>
        <authorList>
            <person name="Davison J."/>
            <person name="Bewley C."/>
        </authorList>
    </citation>
    <scope>NUCLEOTIDE SEQUENCE</scope>
    <source>
        <strain evidence="3">NIES-1699</strain>
    </source>
</reference>
<dbReference type="GO" id="GO:0003700">
    <property type="term" value="F:DNA-binding transcription factor activity"/>
    <property type="evidence" value="ECO:0007669"/>
    <property type="project" value="InterPro"/>
</dbReference>
<evidence type="ECO:0000313" key="4">
    <source>
        <dbReference type="Proteomes" id="UP001230188"/>
    </source>
</evidence>
<dbReference type="Gene3D" id="1.20.5.170">
    <property type="match status" value="1"/>
</dbReference>
<dbReference type="PROSITE" id="PS50217">
    <property type="entry name" value="BZIP"/>
    <property type="match status" value="1"/>
</dbReference>